<keyword evidence="6" id="KW-0407">Ion channel</keyword>
<comment type="caution">
    <text evidence="10">Lacks conserved residue(s) required for the propagation of feature annotation.</text>
</comment>
<evidence type="ECO:0000256" key="1">
    <source>
        <dbReference type="ARBA" id="ARBA00004651"/>
    </source>
</evidence>
<evidence type="ECO:0000256" key="9">
    <source>
        <dbReference type="ARBA" id="ARBA00049940"/>
    </source>
</evidence>
<comment type="catalytic activity">
    <reaction evidence="8">
        <text>fluoride(in) = fluoride(out)</text>
        <dbReference type="Rhea" id="RHEA:76159"/>
        <dbReference type="ChEBI" id="CHEBI:17051"/>
    </reaction>
    <physiologicalReaction direction="left-to-right" evidence="8">
        <dbReference type="Rhea" id="RHEA:76160"/>
    </physiologicalReaction>
</comment>
<gene>
    <name evidence="11" type="ORF">EV140_1404</name>
</gene>
<dbReference type="InterPro" id="IPR003691">
    <property type="entry name" value="FluC"/>
</dbReference>
<dbReference type="Pfam" id="PF02537">
    <property type="entry name" value="CRCB"/>
    <property type="match status" value="1"/>
</dbReference>
<evidence type="ECO:0000256" key="4">
    <source>
        <dbReference type="ARBA" id="ARBA00022989"/>
    </source>
</evidence>
<dbReference type="EMBL" id="SGXT01000014">
    <property type="protein sequence ID" value="RZT60879.1"/>
    <property type="molecule type" value="Genomic_DNA"/>
</dbReference>
<evidence type="ECO:0000256" key="10">
    <source>
        <dbReference type="RuleBase" id="RU004340"/>
    </source>
</evidence>
<comment type="function">
    <text evidence="9">Fluoride-specific ion channel. Important for reducing fluoride concentration in the cell, thus reducing its toxicity.</text>
</comment>
<feature type="transmembrane region" description="Helical" evidence="10">
    <location>
        <begin position="47"/>
        <end position="70"/>
    </location>
</feature>
<dbReference type="RefSeq" id="WP_130282386.1">
    <property type="nucleotide sequence ID" value="NZ_SGXT01000014.1"/>
</dbReference>
<organism evidence="11 12">
    <name type="scientific">Microcella alkaliphila</name>
    <dbReference type="NCBI Taxonomy" id="279828"/>
    <lineage>
        <taxon>Bacteria</taxon>
        <taxon>Bacillati</taxon>
        <taxon>Actinomycetota</taxon>
        <taxon>Actinomycetes</taxon>
        <taxon>Micrococcales</taxon>
        <taxon>Microbacteriaceae</taxon>
        <taxon>Microcella</taxon>
    </lineage>
</organism>
<reference evidence="11 12" key="1">
    <citation type="journal article" date="2015" name="Stand. Genomic Sci.">
        <title>Genomic Encyclopedia of Bacterial and Archaeal Type Strains, Phase III: the genomes of soil and plant-associated and newly described type strains.</title>
        <authorList>
            <person name="Whitman W.B."/>
            <person name="Woyke T."/>
            <person name="Klenk H.P."/>
            <person name="Zhou Y."/>
            <person name="Lilburn T.G."/>
            <person name="Beck B.J."/>
            <person name="De Vos P."/>
            <person name="Vandamme P."/>
            <person name="Eisen J.A."/>
            <person name="Garrity G."/>
            <person name="Hugenholtz P."/>
            <person name="Kyrpides N.C."/>
        </authorList>
    </citation>
    <scope>NUCLEOTIDE SEQUENCE [LARGE SCALE GENOMIC DNA]</scope>
    <source>
        <strain evidence="11 12">AC4r</strain>
    </source>
</reference>
<evidence type="ECO:0000256" key="2">
    <source>
        <dbReference type="ARBA" id="ARBA00022475"/>
    </source>
</evidence>
<dbReference type="Proteomes" id="UP000292408">
    <property type="component" value="Unassembled WGS sequence"/>
</dbReference>
<evidence type="ECO:0000256" key="7">
    <source>
        <dbReference type="ARBA" id="ARBA00035120"/>
    </source>
</evidence>
<keyword evidence="12" id="KW-1185">Reference proteome</keyword>
<comment type="similarity">
    <text evidence="7 10">Belongs to the fluoride channel Fluc/FEX (TC 1.A.43) family.</text>
</comment>
<keyword evidence="6" id="KW-0406">Ion transport</keyword>
<dbReference type="OrthoDB" id="4408652at2"/>
<protein>
    <recommendedName>
        <fullName evidence="10">Fluoride-specific ion channel</fullName>
    </recommendedName>
</protein>
<keyword evidence="4 10" id="KW-1133">Transmembrane helix</keyword>
<evidence type="ECO:0000313" key="11">
    <source>
        <dbReference type="EMBL" id="RZT60879.1"/>
    </source>
</evidence>
<sequence length="101" mass="10361">MDAGPPRPATAHPLSPATVLAVLVCGFVGTGLRLGVDLAIAHEPQQLALSTLVVNVVGSFLLGLLVAATWRRLPGWARAGIALGRRLCPDGSTPLTDGSDE</sequence>
<keyword evidence="6" id="KW-0813">Transport</keyword>
<proteinExistence type="inferred from homology"/>
<keyword evidence="5 10" id="KW-0472">Membrane</keyword>
<name>A0A4V2FND3_9MICO</name>
<evidence type="ECO:0000256" key="5">
    <source>
        <dbReference type="ARBA" id="ARBA00023136"/>
    </source>
</evidence>
<comment type="subcellular location">
    <subcellularLocation>
        <location evidence="1">Cell membrane</location>
        <topology evidence="1">Multi-pass membrane protein</topology>
    </subcellularLocation>
</comment>
<dbReference type="GO" id="GO:0005886">
    <property type="term" value="C:plasma membrane"/>
    <property type="evidence" value="ECO:0007669"/>
    <property type="project" value="UniProtKB-SubCell"/>
</dbReference>
<evidence type="ECO:0000256" key="6">
    <source>
        <dbReference type="ARBA" id="ARBA00023303"/>
    </source>
</evidence>
<keyword evidence="2" id="KW-1003">Cell membrane</keyword>
<keyword evidence="3 10" id="KW-0812">Transmembrane</keyword>
<evidence type="ECO:0000256" key="3">
    <source>
        <dbReference type="ARBA" id="ARBA00022692"/>
    </source>
</evidence>
<evidence type="ECO:0000256" key="8">
    <source>
        <dbReference type="ARBA" id="ARBA00035585"/>
    </source>
</evidence>
<dbReference type="GO" id="GO:0034220">
    <property type="term" value="P:monoatomic ion transmembrane transport"/>
    <property type="evidence" value="ECO:0007669"/>
    <property type="project" value="UniProtKB-KW"/>
</dbReference>
<feature type="transmembrane region" description="Helical" evidence="10">
    <location>
        <begin position="14"/>
        <end position="35"/>
    </location>
</feature>
<accession>A0A4V2FND3</accession>
<comment type="caution">
    <text evidence="11">The sequence shown here is derived from an EMBL/GenBank/DDBJ whole genome shotgun (WGS) entry which is preliminary data.</text>
</comment>
<evidence type="ECO:0000313" key="12">
    <source>
        <dbReference type="Proteomes" id="UP000292408"/>
    </source>
</evidence>
<dbReference type="AlphaFoldDB" id="A0A4V2FND3"/>